<comment type="subcellular location">
    <subcellularLocation>
        <location evidence="9">Cell membrane</location>
        <topology evidence="9">Multi-pass membrane protein</topology>
    </subcellularLocation>
    <subcellularLocation>
        <location evidence="1">Membrane</location>
        <topology evidence="1">Multi-pass membrane protein</topology>
    </subcellularLocation>
</comment>
<dbReference type="Proteomes" id="UP000494040">
    <property type="component" value="Unassembled WGS sequence"/>
</dbReference>
<dbReference type="OrthoDB" id="6597663at2759"/>
<keyword evidence="11" id="KW-1185">Reference proteome</keyword>
<evidence type="ECO:0000256" key="6">
    <source>
        <dbReference type="ARBA" id="ARBA00023136"/>
    </source>
</evidence>
<dbReference type="GO" id="GO:0004984">
    <property type="term" value="F:olfactory receptor activity"/>
    <property type="evidence" value="ECO:0007669"/>
    <property type="project" value="InterPro"/>
</dbReference>
<sequence length="365" mass="41765">MSIIIGWNDYDVRFECLNVTLLLGCMFSFIILYWIKKDKVFYLYRALGSELHEYDVGGETLEHINRLRAESKIEKQKIPRINFIMCCSVMLLISFRRPLNYLIKGETRHARDGADLPSSHFVGGIPIPYWFYVEPKGNLYYLAAFLEYFNIIYVALLFPIIDGAFVAMSHEICTEFKILHYMLKNLVETAEVQYEKSSPNSSIKDMNKFKIILKSCLRSCLIHHQHIIKVISVIRDVNYMLLVLSGLGIGIFTCLLGVVLTVPGTSEALKASSFILILLELIHVYFYCYYSGQFSDLSVAVGSAIYESNWVKYSSLLKTEMMILVERSKKPITLSAGGFSELNLEMFSGIINSAYTYFNIIKAMS</sequence>
<dbReference type="KEGG" id="clec:106662376"/>
<proteinExistence type="inferred from homology"/>
<dbReference type="GO" id="GO:0007165">
    <property type="term" value="P:signal transduction"/>
    <property type="evidence" value="ECO:0007669"/>
    <property type="project" value="UniProtKB-KW"/>
</dbReference>
<feature type="transmembrane region" description="Helical" evidence="9">
    <location>
        <begin position="268"/>
        <end position="288"/>
    </location>
</feature>
<evidence type="ECO:0000256" key="2">
    <source>
        <dbReference type="ARBA" id="ARBA00022606"/>
    </source>
</evidence>
<keyword evidence="8 9" id="KW-0807">Transducer</keyword>
<evidence type="ECO:0000313" key="10">
    <source>
        <dbReference type="EnsemblMetazoa" id="XP_014241922.1"/>
    </source>
</evidence>
<evidence type="ECO:0000313" key="11">
    <source>
        <dbReference type="Proteomes" id="UP000494040"/>
    </source>
</evidence>
<dbReference type="InterPro" id="IPR004117">
    <property type="entry name" value="7tm6_olfct_rcpt"/>
</dbReference>
<accession>A0A8I6RDP9</accession>
<dbReference type="AlphaFoldDB" id="A0A8I6RDP9"/>
<evidence type="ECO:0000256" key="7">
    <source>
        <dbReference type="ARBA" id="ARBA00023170"/>
    </source>
</evidence>
<feature type="transmembrane region" description="Helical" evidence="9">
    <location>
        <begin position="239"/>
        <end position="262"/>
    </location>
</feature>
<evidence type="ECO:0000256" key="3">
    <source>
        <dbReference type="ARBA" id="ARBA00022692"/>
    </source>
</evidence>
<evidence type="ECO:0000256" key="5">
    <source>
        <dbReference type="ARBA" id="ARBA00022989"/>
    </source>
</evidence>
<dbReference type="PANTHER" id="PTHR21137:SF42">
    <property type="entry name" value="ODORANT RECEPTOR 83A"/>
    <property type="match status" value="1"/>
</dbReference>
<gene>
    <name evidence="10" type="primary">106662376</name>
</gene>
<keyword evidence="3 9" id="KW-0812">Transmembrane</keyword>
<name>A0A8I6RDP9_CIMLE</name>
<keyword evidence="2 9" id="KW-0716">Sensory transduction</keyword>
<feature type="transmembrane region" description="Helical" evidence="9">
    <location>
        <begin position="17"/>
        <end position="35"/>
    </location>
</feature>
<dbReference type="PANTHER" id="PTHR21137">
    <property type="entry name" value="ODORANT RECEPTOR"/>
    <property type="match status" value="1"/>
</dbReference>
<dbReference type="GO" id="GO:0005886">
    <property type="term" value="C:plasma membrane"/>
    <property type="evidence" value="ECO:0007669"/>
    <property type="project" value="UniProtKB-SubCell"/>
</dbReference>
<evidence type="ECO:0000256" key="9">
    <source>
        <dbReference type="RuleBase" id="RU351113"/>
    </source>
</evidence>
<dbReference type="GO" id="GO:0005549">
    <property type="term" value="F:odorant binding"/>
    <property type="evidence" value="ECO:0007669"/>
    <property type="project" value="InterPro"/>
</dbReference>
<dbReference type="EnsemblMetazoa" id="XM_014386436.2">
    <property type="protein sequence ID" value="XP_014241922.1"/>
    <property type="gene ID" value="LOC106662376"/>
</dbReference>
<dbReference type="OMA" id="TECTHMI"/>
<protein>
    <recommendedName>
        <fullName evidence="9">Odorant receptor</fullName>
    </recommendedName>
</protein>
<comment type="caution">
    <text evidence="9">Lacks conserved residue(s) required for the propagation of feature annotation.</text>
</comment>
<keyword evidence="7 9" id="KW-0675">Receptor</keyword>
<keyword evidence="4 9" id="KW-0552">Olfaction</keyword>
<evidence type="ECO:0000256" key="4">
    <source>
        <dbReference type="ARBA" id="ARBA00022725"/>
    </source>
</evidence>
<comment type="similarity">
    <text evidence="9">Belongs to the insect chemoreceptor superfamily. Heteromeric odorant receptor channel (TC 1.A.69) family.</text>
</comment>
<dbReference type="Pfam" id="PF02949">
    <property type="entry name" value="7tm_6"/>
    <property type="match status" value="1"/>
</dbReference>
<keyword evidence="6 9" id="KW-0472">Membrane</keyword>
<reference evidence="10" key="1">
    <citation type="submission" date="2022-01" db="UniProtKB">
        <authorList>
            <consortium name="EnsemblMetazoa"/>
        </authorList>
    </citation>
    <scope>IDENTIFICATION</scope>
</reference>
<feature type="transmembrane region" description="Helical" evidence="9">
    <location>
        <begin position="139"/>
        <end position="161"/>
    </location>
</feature>
<evidence type="ECO:0000256" key="1">
    <source>
        <dbReference type="ARBA" id="ARBA00004141"/>
    </source>
</evidence>
<keyword evidence="5 9" id="KW-1133">Transmembrane helix</keyword>
<evidence type="ECO:0000256" key="8">
    <source>
        <dbReference type="ARBA" id="ARBA00023224"/>
    </source>
</evidence>
<organism evidence="10 11">
    <name type="scientific">Cimex lectularius</name>
    <name type="common">Bed bug</name>
    <name type="synonym">Acanthia lectularia</name>
    <dbReference type="NCBI Taxonomy" id="79782"/>
    <lineage>
        <taxon>Eukaryota</taxon>
        <taxon>Metazoa</taxon>
        <taxon>Ecdysozoa</taxon>
        <taxon>Arthropoda</taxon>
        <taxon>Hexapoda</taxon>
        <taxon>Insecta</taxon>
        <taxon>Pterygota</taxon>
        <taxon>Neoptera</taxon>
        <taxon>Paraneoptera</taxon>
        <taxon>Hemiptera</taxon>
        <taxon>Heteroptera</taxon>
        <taxon>Panheteroptera</taxon>
        <taxon>Cimicomorpha</taxon>
        <taxon>Cimicidae</taxon>
        <taxon>Cimex</taxon>
    </lineage>
</organism>